<dbReference type="SUPFAM" id="SSF69304">
    <property type="entry name" value="Tricorn protease N-terminal domain"/>
    <property type="match status" value="1"/>
</dbReference>
<protein>
    <submittedName>
        <fullName evidence="1">Uncharacterized protein</fullName>
    </submittedName>
</protein>
<keyword evidence="2" id="KW-1185">Reference proteome</keyword>
<proteinExistence type="predicted"/>
<organism evidence="1 2">
    <name type="scientific">Caproicibacter fermentans</name>
    <dbReference type="NCBI Taxonomy" id="2576756"/>
    <lineage>
        <taxon>Bacteria</taxon>
        <taxon>Bacillati</taxon>
        <taxon>Bacillota</taxon>
        <taxon>Clostridia</taxon>
        <taxon>Eubacteriales</taxon>
        <taxon>Acutalibacteraceae</taxon>
        <taxon>Caproicibacter</taxon>
    </lineage>
</organism>
<accession>A0A6N8I1V0</accession>
<evidence type="ECO:0000313" key="1">
    <source>
        <dbReference type="EMBL" id="MVB11717.1"/>
    </source>
</evidence>
<reference evidence="1 2" key="1">
    <citation type="submission" date="2019-09" db="EMBL/GenBank/DDBJ databases">
        <title>Genome sequence of Clostridium sp. EA1.</title>
        <authorList>
            <person name="Poehlein A."/>
            <person name="Bengelsdorf F.R."/>
            <person name="Daniel R."/>
        </authorList>
    </citation>
    <scope>NUCLEOTIDE SEQUENCE [LARGE SCALE GENOMIC DNA]</scope>
    <source>
        <strain evidence="1 2">EA1</strain>
    </source>
</reference>
<dbReference type="EMBL" id="VWXL01000069">
    <property type="protein sequence ID" value="MVB11717.1"/>
    <property type="molecule type" value="Genomic_DNA"/>
</dbReference>
<name>A0A6N8I1V0_9FIRM</name>
<dbReference type="AlphaFoldDB" id="A0A6N8I1V0"/>
<comment type="caution">
    <text evidence="1">The sequence shown here is derived from an EMBL/GenBank/DDBJ whole genome shotgun (WGS) entry which is preliminary data.</text>
</comment>
<evidence type="ECO:0000313" key="2">
    <source>
        <dbReference type="Proteomes" id="UP000469440"/>
    </source>
</evidence>
<dbReference type="Proteomes" id="UP000469440">
    <property type="component" value="Unassembled WGS sequence"/>
</dbReference>
<dbReference type="RefSeq" id="WP_330593975.1">
    <property type="nucleotide sequence ID" value="NZ_VWXL01000069.1"/>
</dbReference>
<sequence length="391" mass="44554">MKVVDLRNLFTSSNVSLIEFDGDKIYYAEEKSEEGHNSLFLLEYNLKTRRERIVANYFLTDPAYVQHFFSFPEDLVIVMESGESTVWILRVDKNTGAEKNMARLNFIGTFAECRALDESHVLLYTSANERHRQLFHEYKRLTGLSRVAYLYDLEEGRYYYARDPRICNGNAGSLLSYDQSGERQLLVLQPHGDEEEKLKCFHNMRWLGDNINDNVWLCPLLDFIVAVKAGEECVPLELILSAGTSGLVRYVGMDDGSLYFRARYFPTGDQRLCAYDKQTGRKSVAATLSLGQDEEDALFSIDPQGGRAYRIAEGDGFCEVTGVLNSKIHAKYPGDLGKFVTCVDDRFIIARYILSDGKDSFEFNSIYDVENETQKSYECRCAVKGGTVVLY</sequence>
<gene>
    <name evidence="1" type="ORF">CAFE_24410</name>
</gene>